<dbReference type="STRING" id="1112.A9D12_00740"/>
<feature type="chain" id="PRO_5008251613" description="Outer membrane protein beta-barrel domain-containing protein" evidence="5">
    <location>
        <begin position="25"/>
        <end position="281"/>
    </location>
</feature>
<comment type="subcellular location">
    <subcellularLocation>
        <location evidence="1">Membrane</location>
    </subcellularLocation>
</comment>
<evidence type="ECO:0000256" key="5">
    <source>
        <dbReference type="SAM" id="SignalP"/>
    </source>
</evidence>
<gene>
    <name evidence="7" type="ORF">A9D12_00740</name>
</gene>
<feature type="signal peptide" evidence="5">
    <location>
        <begin position="1"/>
        <end position="24"/>
    </location>
</feature>
<evidence type="ECO:0000256" key="4">
    <source>
        <dbReference type="ARBA" id="ARBA00038306"/>
    </source>
</evidence>
<dbReference type="Proteomes" id="UP000078263">
    <property type="component" value="Chromosome"/>
</dbReference>
<evidence type="ECO:0000256" key="3">
    <source>
        <dbReference type="ARBA" id="ARBA00023136"/>
    </source>
</evidence>
<protein>
    <recommendedName>
        <fullName evidence="6">Outer membrane protein beta-barrel domain-containing protein</fullName>
    </recommendedName>
</protein>
<dbReference type="SUPFAM" id="SSF56925">
    <property type="entry name" value="OMPA-like"/>
    <property type="match status" value="1"/>
</dbReference>
<name>A0A192D0P4_9SPHN</name>
<keyword evidence="2 5" id="KW-0732">Signal</keyword>
<dbReference type="Gene3D" id="2.40.160.20">
    <property type="match status" value="1"/>
</dbReference>
<dbReference type="EMBL" id="CP016033">
    <property type="protein sequence ID" value="ANK11720.1"/>
    <property type="molecule type" value="Genomic_DNA"/>
</dbReference>
<sequence length="281" mass="29638">MKLITKAAPFIGATAVLMSSAAFAQDQGPYFNGPYISGVISLESADDSRNDSLVFDTDRDGAFDDNVNTLAGANAFAPGFCAGTPANGANVGCRGNRQDEGYALRVGYDQQMGDGPFVAGILIEGARPGVEEFTSGFSSTPASYTFGREIDWAVNARARLGIAPGAGKALFYGTGGVGYARIDHSFATSNGANSFTPDNDRDWQFGWQAGGGAEVMLTRNLGLGLEYLYSSYNDDEYTVAVGQGTAAATNPFLLESGGTDIRLGNDRFNYHALRASVNLRF</sequence>
<dbReference type="PANTHER" id="PTHR34001:SF3">
    <property type="entry name" value="BLL7405 PROTEIN"/>
    <property type="match status" value="1"/>
</dbReference>
<organism evidence="7 8">
    <name type="scientific">Erythrobacter neustonensis</name>
    <dbReference type="NCBI Taxonomy" id="1112"/>
    <lineage>
        <taxon>Bacteria</taxon>
        <taxon>Pseudomonadati</taxon>
        <taxon>Pseudomonadota</taxon>
        <taxon>Alphaproteobacteria</taxon>
        <taxon>Sphingomonadales</taxon>
        <taxon>Erythrobacteraceae</taxon>
        <taxon>Erythrobacter/Porphyrobacter group</taxon>
        <taxon>Erythrobacter</taxon>
    </lineage>
</organism>
<reference evidence="7 8" key="1">
    <citation type="submission" date="2016-05" db="EMBL/GenBank/DDBJ databases">
        <title>Compelete Genome Sequence of Bacteriochlorophyll-Synthesizing Bacterium Porphyrobacter neustonensis DSM 9434.</title>
        <authorList>
            <person name="Shi X.-L."/>
            <person name="Wu Y.-H."/>
            <person name="Cheng H."/>
            <person name="Xu L."/>
            <person name="Zhang X.-Q."/>
            <person name="Wang C.-S."/>
            <person name="Xu X.-W."/>
        </authorList>
    </citation>
    <scope>NUCLEOTIDE SEQUENCE [LARGE SCALE GENOMIC DNA]</scope>
    <source>
        <strain evidence="7 8">DSM 9434</strain>
    </source>
</reference>
<evidence type="ECO:0000256" key="1">
    <source>
        <dbReference type="ARBA" id="ARBA00004370"/>
    </source>
</evidence>
<dbReference type="KEGG" id="pns:A9D12_00740"/>
<accession>A0A192D0P4</accession>
<feature type="domain" description="Outer membrane protein beta-barrel" evidence="6">
    <location>
        <begin position="24"/>
        <end position="281"/>
    </location>
</feature>
<keyword evidence="8" id="KW-1185">Reference proteome</keyword>
<dbReference type="AlphaFoldDB" id="A0A192D0P4"/>
<dbReference type="PANTHER" id="PTHR34001">
    <property type="entry name" value="BLL7405 PROTEIN"/>
    <property type="match status" value="1"/>
</dbReference>
<dbReference type="OrthoDB" id="9815357at2"/>
<evidence type="ECO:0000256" key="2">
    <source>
        <dbReference type="ARBA" id="ARBA00022729"/>
    </source>
</evidence>
<dbReference type="Pfam" id="PF13505">
    <property type="entry name" value="OMP_b-brl"/>
    <property type="match status" value="1"/>
</dbReference>
<dbReference type="InterPro" id="IPR051692">
    <property type="entry name" value="OMP-like"/>
</dbReference>
<dbReference type="InterPro" id="IPR027385">
    <property type="entry name" value="Beta-barrel_OMP"/>
</dbReference>
<proteinExistence type="inferred from homology"/>
<evidence type="ECO:0000259" key="6">
    <source>
        <dbReference type="Pfam" id="PF13505"/>
    </source>
</evidence>
<evidence type="ECO:0000313" key="7">
    <source>
        <dbReference type="EMBL" id="ANK11720.1"/>
    </source>
</evidence>
<dbReference type="RefSeq" id="WP_068348731.1">
    <property type="nucleotide sequence ID" value="NZ_CP016033.1"/>
</dbReference>
<comment type="similarity">
    <text evidence="4">Belongs to the Omp25/RopB family.</text>
</comment>
<dbReference type="GO" id="GO:0016020">
    <property type="term" value="C:membrane"/>
    <property type="evidence" value="ECO:0007669"/>
    <property type="project" value="UniProtKB-SubCell"/>
</dbReference>
<dbReference type="InterPro" id="IPR011250">
    <property type="entry name" value="OMP/PagP_B-barrel"/>
</dbReference>
<keyword evidence="3" id="KW-0472">Membrane</keyword>
<evidence type="ECO:0000313" key="8">
    <source>
        <dbReference type="Proteomes" id="UP000078263"/>
    </source>
</evidence>